<dbReference type="EMBL" id="KN728537">
    <property type="protein sequence ID" value="KIH63633.1"/>
    <property type="molecule type" value="Genomic_DNA"/>
</dbReference>
<keyword evidence="1" id="KW-0472">Membrane</keyword>
<name>A0A0C2D2N2_9BILA</name>
<keyword evidence="1" id="KW-0812">Transmembrane</keyword>
<dbReference type="Proteomes" id="UP000054047">
    <property type="component" value="Unassembled WGS sequence"/>
</dbReference>
<evidence type="ECO:0000313" key="2">
    <source>
        <dbReference type="EMBL" id="KIH63633.1"/>
    </source>
</evidence>
<organism evidence="2 3">
    <name type="scientific">Ancylostoma duodenale</name>
    <dbReference type="NCBI Taxonomy" id="51022"/>
    <lineage>
        <taxon>Eukaryota</taxon>
        <taxon>Metazoa</taxon>
        <taxon>Ecdysozoa</taxon>
        <taxon>Nematoda</taxon>
        <taxon>Chromadorea</taxon>
        <taxon>Rhabditida</taxon>
        <taxon>Rhabditina</taxon>
        <taxon>Rhabditomorpha</taxon>
        <taxon>Strongyloidea</taxon>
        <taxon>Ancylostomatidae</taxon>
        <taxon>Ancylostomatinae</taxon>
        <taxon>Ancylostoma</taxon>
    </lineage>
</organism>
<keyword evidence="3" id="KW-1185">Reference proteome</keyword>
<protein>
    <submittedName>
        <fullName evidence="2">Uncharacterized protein</fullName>
    </submittedName>
</protein>
<reference evidence="2 3" key="1">
    <citation type="submission" date="2013-12" db="EMBL/GenBank/DDBJ databases">
        <title>Draft genome of the parsitic nematode Ancylostoma duodenale.</title>
        <authorList>
            <person name="Mitreva M."/>
        </authorList>
    </citation>
    <scope>NUCLEOTIDE SEQUENCE [LARGE SCALE GENOMIC DNA]</scope>
    <source>
        <strain evidence="2 3">Zhejiang</strain>
    </source>
</reference>
<evidence type="ECO:0000256" key="1">
    <source>
        <dbReference type="SAM" id="Phobius"/>
    </source>
</evidence>
<keyword evidence="1" id="KW-1133">Transmembrane helix</keyword>
<proteinExistence type="predicted"/>
<evidence type="ECO:0000313" key="3">
    <source>
        <dbReference type="Proteomes" id="UP000054047"/>
    </source>
</evidence>
<dbReference type="AlphaFoldDB" id="A0A0C2D2N2"/>
<dbReference type="OrthoDB" id="5855819at2759"/>
<feature type="transmembrane region" description="Helical" evidence="1">
    <location>
        <begin position="26"/>
        <end position="47"/>
    </location>
</feature>
<accession>A0A0C2D2N2</accession>
<sequence>MQSVELTCQEKASYPVQEICVPFNPFVVFLAGMISVIVLVTFTAVMISVQRYRHYSIVPHAVLTQHPPNLG</sequence>
<gene>
    <name evidence="2" type="ORF">ANCDUO_06063</name>
</gene>